<dbReference type="EMBL" id="PFBI01000006">
    <property type="protein sequence ID" value="PIR84306.1"/>
    <property type="molecule type" value="Genomic_DNA"/>
</dbReference>
<evidence type="ECO:0000313" key="3">
    <source>
        <dbReference type="Proteomes" id="UP000229344"/>
    </source>
</evidence>
<evidence type="ECO:0000313" key="2">
    <source>
        <dbReference type="EMBL" id="PIR84306.1"/>
    </source>
</evidence>
<accession>A0A2H0UF63</accession>
<protein>
    <submittedName>
        <fullName evidence="2">Uncharacterized protein</fullName>
    </submittedName>
</protein>
<name>A0A2H0UF63_9BACT</name>
<keyword evidence="1" id="KW-0472">Membrane</keyword>
<dbReference type="Proteomes" id="UP000229344">
    <property type="component" value="Unassembled WGS sequence"/>
</dbReference>
<sequence length="67" mass="7730">MESDILKKLSEQDEKLDAIWRSAEKTRKMFLFTMWGTIIAFVLPLLALAFVIPSFINSYLSSYQGLL</sequence>
<organism evidence="2 3">
    <name type="scientific">Candidatus Kaiserbacteria bacterium CG10_big_fil_rev_8_21_14_0_10_47_16</name>
    <dbReference type="NCBI Taxonomy" id="1974608"/>
    <lineage>
        <taxon>Bacteria</taxon>
        <taxon>Candidatus Kaiseribacteriota</taxon>
    </lineage>
</organism>
<keyword evidence="1" id="KW-0812">Transmembrane</keyword>
<feature type="transmembrane region" description="Helical" evidence="1">
    <location>
        <begin position="30"/>
        <end position="56"/>
    </location>
</feature>
<keyword evidence="1" id="KW-1133">Transmembrane helix</keyword>
<evidence type="ECO:0000256" key="1">
    <source>
        <dbReference type="SAM" id="Phobius"/>
    </source>
</evidence>
<dbReference type="AlphaFoldDB" id="A0A2H0UF63"/>
<comment type="caution">
    <text evidence="2">The sequence shown here is derived from an EMBL/GenBank/DDBJ whole genome shotgun (WGS) entry which is preliminary data.</text>
</comment>
<reference evidence="3" key="1">
    <citation type="submission" date="2017-09" db="EMBL/GenBank/DDBJ databases">
        <title>Depth-based differentiation of microbial function through sediment-hosted aquifers and enrichment of novel symbionts in the deep terrestrial subsurface.</title>
        <authorList>
            <person name="Probst A.J."/>
            <person name="Ladd B."/>
            <person name="Jarett J.K."/>
            <person name="Geller-Mcgrath D.E."/>
            <person name="Sieber C.M.K."/>
            <person name="Emerson J.B."/>
            <person name="Anantharaman K."/>
            <person name="Thomas B.C."/>
            <person name="Malmstrom R."/>
            <person name="Stieglmeier M."/>
            <person name="Klingl A."/>
            <person name="Woyke T."/>
            <person name="Ryan C.M."/>
            <person name="Banfield J.F."/>
        </authorList>
    </citation>
    <scope>NUCLEOTIDE SEQUENCE [LARGE SCALE GENOMIC DNA]</scope>
</reference>
<proteinExistence type="predicted"/>
<gene>
    <name evidence="2" type="ORF">COU16_01785</name>
</gene>